<evidence type="ECO:0000313" key="3">
    <source>
        <dbReference type="Proteomes" id="UP000245910"/>
    </source>
</evidence>
<dbReference type="Proteomes" id="UP000245910">
    <property type="component" value="Chromosome III"/>
</dbReference>
<evidence type="ECO:0000313" key="2">
    <source>
        <dbReference type="EMBL" id="CEI69527.1"/>
    </source>
</evidence>
<name>A0A2L2TUW9_9HYPO</name>
<sequence>MWPVYRPGHPDAQSSRGESEGGEGGHTVDLHLAVCNHRLDDALLLEVGKALSGQRTVDLHSVDEGGDSDQTVRLNILVELLGGGLVEDDGVLGLVLDLALGPLKMGKYLIFGDDGRYASNIPLLLLLLCGGGLKSRVSQTIIVF</sequence>
<proteinExistence type="predicted"/>
<organism evidence="2 3">
    <name type="scientific">Fusarium venenatum</name>
    <dbReference type="NCBI Taxonomy" id="56646"/>
    <lineage>
        <taxon>Eukaryota</taxon>
        <taxon>Fungi</taxon>
        <taxon>Dikarya</taxon>
        <taxon>Ascomycota</taxon>
        <taxon>Pezizomycotina</taxon>
        <taxon>Sordariomycetes</taxon>
        <taxon>Hypocreomycetidae</taxon>
        <taxon>Hypocreales</taxon>
        <taxon>Nectriaceae</taxon>
        <taxon>Fusarium</taxon>
    </lineage>
</organism>
<reference evidence="3" key="1">
    <citation type="submission" date="2014-10" db="EMBL/GenBank/DDBJ databases">
        <authorList>
            <person name="King R."/>
        </authorList>
    </citation>
    <scope>NUCLEOTIDE SEQUENCE [LARGE SCALE GENOMIC DNA]</scope>
    <source>
        <strain evidence="3">A3/5</strain>
    </source>
</reference>
<evidence type="ECO:0000256" key="1">
    <source>
        <dbReference type="SAM" id="MobiDB-lite"/>
    </source>
</evidence>
<accession>A0A2L2TUW9</accession>
<dbReference type="EMBL" id="LN649231">
    <property type="protein sequence ID" value="CEI69527.1"/>
    <property type="molecule type" value="Genomic_DNA"/>
</dbReference>
<dbReference type="AlphaFoldDB" id="A0A2L2TUW9"/>
<keyword evidence="3" id="KW-1185">Reference proteome</keyword>
<feature type="region of interest" description="Disordered" evidence="1">
    <location>
        <begin position="1"/>
        <end position="24"/>
    </location>
</feature>
<protein>
    <submittedName>
        <fullName evidence="2">Uncharacterized protein</fullName>
    </submittedName>
</protein>